<comment type="caution">
    <text evidence="1">The sequence shown here is derived from an EMBL/GenBank/DDBJ whole genome shotgun (WGS) entry which is preliminary data.</text>
</comment>
<dbReference type="CDD" id="cd07067">
    <property type="entry name" value="HP_PGM_like"/>
    <property type="match status" value="1"/>
</dbReference>
<dbReference type="AlphaFoldDB" id="A4BIB3"/>
<keyword evidence="2" id="KW-1185">Reference proteome</keyword>
<dbReference type="PANTHER" id="PTHR48100">
    <property type="entry name" value="BROAD-SPECIFICITY PHOSPHATASE YOR283W-RELATED"/>
    <property type="match status" value="1"/>
</dbReference>
<dbReference type="GO" id="GO:0005737">
    <property type="term" value="C:cytoplasm"/>
    <property type="evidence" value="ECO:0007669"/>
    <property type="project" value="TreeGrafter"/>
</dbReference>
<dbReference type="InterPro" id="IPR050275">
    <property type="entry name" value="PGM_Phosphatase"/>
</dbReference>
<dbReference type="OrthoDB" id="9783269at2"/>
<dbReference type="Proteomes" id="UP000005953">
    <property type="component" value="Unassembled WGS sequence"/>
</dbReference>
<dbReference type="InterPro" id="IPR029033">
    <property type="entry name" value="His_PPase_superfam"/>
</dbReference>
<dbReference type="HOGENOM" id="CLU_033323_8_3_6"/>
<dbReference type="Pfam" id="PF00300">
    <property type="entry name" value="His_Phos_1"/>
    <property type="match status" value="1"/>
</dbReference>
<evidence type="ECO:0000313" key="1">
    <source>
        <dbReference type="EMBL" id="EAR08120.1"/>
    </source>
</evidence>
<protein>
    <submittedName>
        <fullName evidence="1">Phosphoglycerate mutase</fullName>
    </submittedName>
</protein>
<name>A4BIB3_9GAMM</name>
<dbReference type="PANTHER" id="PTHR48100:SF1">
    <property type="entry name" value="HISTIDINE PHOSPHATASE FAMILY PROTEIN-RELATED"/>
    <property type="match status" value="1"/>
</dbReference>
<dbReference type="RefSeq" id="WP_008046374.1">
    <property type="nucleotide sequence ID" value="NZ_CH724153.1"/>
</dbReference>
<dbReference type="STRING" id="314283.MED297_00490"/>
<dbReference type="SUPFAM" id="SSF53254">
    <property type="entry name" value="Phosphoglycerate mutase-like"/>
    <property type="match status" value="1"/>
</dbReference>
<proteinExistence type="predicted"/>
<evidence type="ECO:0000313" key="2">
    <source>
        <dbReference type="Proteomes" id="UP000005953"/>
    </source>
</evidence>
<gene>
    <name evidence="1" type="ORF">MED297_00490</name>
</gene>
<dbReference type="Gene3D" id="3.40.50.1240">
    <property type="entry name" value="Phosphoglycerate mutase-like"/>
    <property type="match status" value="1"/>
</dbReference>
<accession>A4BIB3</accession>
<dbReference type="SMART" id="SM00855">
    <property type="entry name" value="PGAM"/>
    <property type="match status" value="1"/>
</dbReference>
<reference evidence="1 2" key="1">
    <citation type="submission" date="2006-02" db="EMBL/GenBank/DDBJ databases">
        <authorList>
            <person name="Pinhassi J."/>
            <person name="Pedros-Alio C."/>
            <person name="Ferriera S."/>
            <person name="Johnson J."/>
            <person name="Kravitz S."/>
            <person name="Halpern A."/>
            <person name="Remington K."/>
            <person name="Beeson K."/>
            <person name="Tran B."/>
            <person name="Rogers Y.-H."/>
            <person name="Friedman R."/>
            <person name="Venter J.C."/>
        </authorList>
    </citation>
    <scope>NUCLEOTIDE SEQUENCE [LARGE SCALE GENOMIC DNA]</scope>
    <source>
        <strain evidence="1 2">MED297</strain>
    </source>
</reference>
<dbReference type="InterPro" id="IPR013078">
    <property type="entry name" value="His_Pase_superF_clade-1"/>
</dbReference>
<sequence length="178" mass="19946">MAGTVTLYLVRHDRVHAPGICYGQTDLASEVPYAETANRLRAQLPAQPDVIVTSPLQRCAKLAQAIYPANPVQADDRWQEVNFGTWEGQRWDDLPRDAIDAWAQTPTDFEFPEGESLHAFRERVTSALNELPQDQTVVVITHAGVIRLCRALLLGQSWQQELSTPVHYASISRLTLKT</sequence>
<organism evidence="1 2">
    <name type="scientific">Reinekea blandensis MED297</name>
    <dbReference type="NCBI Taxonomy" id="314283"/>
    <lineage>
        <taxon>Bacteria</taxon>
        <taxon>Pseudomonadati</taxon>
        <taxon>Pseudomonadota</taxon>
        <taxon>Gammaproteobacteria</taxon>
        <taxon>Oceanospirillales</taxon>
        <taxon>Saccharospirillaceae</taxon>
        <taxon>Reinekea</taxon>
    </lineage>
</organism>
<dbReference type="GO" id="GO:0016791">
    <property type="term" value="F:phosphatase activity"/>
    <property type="evidence" value="ECO:0007669"/>
    <property type="project" value="TreeGrafter"/>
</dbReference>
<dbReference type="EMBL" id="AAOE01000025">
    <property type="protein sequence ID" value="EAR08120.1"/>
    <property type="molecule type" value="Genomic_DNA"/>
</dbReference>